<dbReference type="InterPro" id="IPR004045">
    <property type="entry name" value="Glutathione_S-Trfase_N"/>
</dbReference>
<dbReference type="CDD" id="cd03039">
    <property type="entry name" value="GST_N_Sigma_like"/>
    <property type="match status" value="1"/>
</dbReference>
<dbReference type="SUPFAM" id="SSF52833">
    <property type="entry name" value="Thioredoxin-like"/>
    <property type="match status" value="1"/>
</dbReference>
<dbReference type="Gene3D" id="3.40.30.10">
    <property type="entry name" value="Glutaredoxin"/>
    <property type="match status" value="1"/>
</dbReference>
<dbReference type="GO" id="GO:0006749">
    <property type="term" value="P:glutathione metabolic process"/>
    <property type="evidence" value="ECO:0007669"/>
    <property type="project" value="TreeGrafter"/>
</dbReference>
<dbReference type="InterPro" id="IPR036249">
    <property type="entry name" value="Thioredoxin-like_sf"/>
</dbReference>
<dbReference type="AlphaFoldDB" id="A7HPB1"/>
<dbReference type="EMBL" id="CP000774">
    <property type="protein sequence ID" value="ABS61744.1"/>
    <property type="molecule type" value="Genomic_DNA"/>
</dbReference>
<feature type="domain" description="GST C-terminal" evidence="2">
    <location>
        <begin position="99"/>
        <end position="230"/>
    </location>
</feature>
<dbReference type="CDD" id="cd03192">
    <property type="entry name" value="GST_C_Sigma_like"/>
    <property type="match status" value="1"/>
</dbReference>
<dbReference type="Proteomes" id="UP000006377">
    <property type="component" value="Chromosome"/>
</dbReference>
<dbReference type="InterPro" id="IPR010987">
    <property type="entry name" value="Glutathione-S-Trfase_C-like"/>
</dbReference>
<evidence type="ECO:0000259" key="2">
    <source>
        <dbReference type="PROSITE" id="PS50405"/>
    </source>
</evidence>
<dbReference type="eggNOG" id="COG0625">
    <property type="taxonomic scope" value="Bacteria"/>
</dbReference>
<evidence type="ECO:0000313" key="3">
    <source>
        <dbReference type="EMBL" id="ABS61744.1"/>
    </source>
</evidence>
<dbReference type="InterPro" id="IPR050213">
    <property type="entry name" value="GST_superfamily"/>
</dbReference>
<dbReference type="HOGENOM" id="CLU_039475_0_1_5"/>
<dbReference type="OrthoDB" id="7203409at2"/>
<dbReference type="InterPro" id="IPR036282">
    <property type="entry name" value="Glutathione-S-Trfase_C_sf"/>
</dbReference>
<keyword evidence="4" id="KW-1185">Reference proteome</keyword>
<gene>
    <name evidence="3" type="ordered locus">Plav_0121</name>
</gene>
<dbReference type="STRING" id="402881.Plav_0121"/>
<protein>
    <submittedName>
        <fullName evidence="3">Glutathione S-transferase-like protein</fullName>
    </submittedName>
</protein>
<sequence length="244" mass="27535">MPKKPYELFYWPGIPGRGEYVRLALEEAGAPYVDVAREREGGMEEMTALLEGEGTQHPSFAPPFLRDGRVVVGQVAAILFYLGPRLGLAPKSESGALWTHQIELTISDLVAEAHDVHHPVGVGLYYEDQKKEALRRAEEFRTARIPKFLDYFESILAANGATEAKPRLVGKSLTYADISLFHTVDGLKYAFPKATGRLLKSRPLVASLHETVKKRPRIKAYLESERRQPFNESDIFRHYPELDK</sequence>
<keyword evidence="3" id="KW-0808">Transferase</keyword>
<dbReference type="PANTHER" id="PTHR11571:SF263">
    <property type="entry name" value="GLUTATHIONE S-TRANSFERASE"/>
    <property type="match status" value="1"/>
</dbReference>
<dbReference type="PANTHER" id="PTHR11571">
    <property type="entry name" value="GLUTATHIONE S-TRANSFERASE"/>
    <property type="match status" value="1"/>
</dbReference>
<dbReference type="GO" id="GO:0004364">
    <property type="term" value="F:glutathione transferase activity"/>
    <property type="evidence" value="ECO:0007669"/>
    <property type="project" value="TreeGrafter"/>
</dbReference>
<evidence type="ECO:0000313" key="4">
    <source>
        <dbReference type="Proteomes" id="UP000006377"/>
    </source>
</evidence>
<dbReference type="PROSITE" id="PS50404">
    <property type="entry name" value="GST_NTER"/>
    <property type="match status" value="1"/>
</dbReference>
<dbReference type="SUPFAM" id="SSF47616">
    <property type="entry name" value="GST C-terminal domain-like"/>
    <property type="match status" value="1"/>
</dbReference>
<proteinExistence type="predicted"/>
<dbReference type="Gene3D" id="1.20.1050.10">
    <property type="match status" value="1"/>
</dbReference>
<dbReference type="Pfam" id="PF14497">
    <property type="entry name" value="GST_C_3"/>
    <property type="match status" value="1"/>
</dbReference>
<dbReference type="RefSeq" id="WP_011995035.1">
    <property type="nucleotide sequence ID" value="NC_009719.1"/>
</dbReference>
<name>A7HPB1_PARL1</name>
<organism evidence="3 4">
    <name type="scientific">Parvibaculum lavamentivorans (strain DS-1 / DSM 13023 / NCIMB 13966)</name>
    <dbReference type="NCBI Taxonomy" id="402881"/>
    <lineage>
        <taxon>Bacteria</taxon>
        <taxon>Pseudomonadati</taxon>
        <taxon>Pseudomonadota</taxon>
        <taxon>Alphaproteobacteria</taxon>
        <taxon>Hyphomicrobiales</taxon>
        <taxon>Parvibaculaceae</taxon>
        <taxon>Parvibaculum</taxon>
    </lineage>
</organism>
<evidence type="ECO:0000259" key="1">
    <source>
        <dbReference type="PROSITE" id="PS50404"/>
    </source>
</evidence>
<dbReference type="KEGG" id="pla:Plav_0121"/>
<accession>A7HPB1</accession>
<feature type="domain" description="GST N-terminal" evidence="1">
    <location>
        <begin position="5"/>
        <end position="90"/>
    </location>
</feature>
<dbReference type="InterPro" id="IPR004046">
    <property type="entry name" value="GST_C"/>
</dbReference>
<dbReference type="PROSITE" id="PS50405">
    <property type="entry name" value="GST_CTER"/>
    <property type="match status" value="1"/>
</dbReference>
<reference evidence="3 4" key="1">
    <citation type="journal article" date="2011" name="Stand. Genomic Sci.">
        <title>Complete genome sequence of Parvibaculum lavamentivorans type strain (DS-1(T)).</title>
        <authorList>
            <person name="Schleheck D."/>
            <person name="Weiss M."/>
            <person name="Pitluck S."/>
            <person name="Bruce D."/>
            <person name="Land M.L."/>
            <person name="Han S."/>
            <person name="Saunders E."/>
            <person name="Tapia R."/>
            <person name="Detter C."/>
            <person name="Brettin T."/>
            <person name="Han J."/>
            <person name="Woyke T."/>
            <person name="Goodwin L."/>
            <person name="Pennacchio L."/>
            <person name="Nolan M."/>
            <person name="Cook A.M."/>
            <person name="Kjelleberg S."/>
            <person name="Thomas T."/>
        </authorList>
    </citation>
    <scope>NUCLEOTIDE SEQUENCE [LARGE SCALE GENOMIC DNA]</scope>
    <source>
        <strain evidence="4">DS-1 / DSM 13023 / NCIMB 13966</strain>
    </source>
</reference>